<gene>
    <name evidence="3" type="primary">LOC100185112</name>
</gene>
<dbReference type="GO" id="GO:0016020">
    <property type="term" value="C:membrane"/>
    <property type="evidence" value="ECO:0000318"/>
    <property type="project" value="GO_Central"/>
</dbReference>
<dbReference type="FunCoup" id="H2Y104">
    <property type="interactions" value="61"/>
</dbReference>
<feature type="transmembrane region" description="Helical" evidence="1">
    <location>
        <begin position="86"/>
        <end position="104"/>
    </location>
</feature>
<sequence length="210" mass="24223">MKRNKQASVQPPDIHICQSNDSKFIHVIKDVDYQFSKKIAVCSAGGHLRPVLMLLELSGHGIPWFLGTILTIFNSIDGVKETCMNLLLALIFDLFVVALIKGLFRRPRPTYNKQDMLATVSLDVYSFPSGHSTRSVMVAFFLINQFNLSLFCKVLLIIWSFCVCTSRVMLGRHHISDVICGFFIGYSQYYIVVQFWWSYFDFSEMLHFIW</sequence>
<dbReference type="InterPro" id="IPR000326">
    <property type="entry name" value="PAP2/HPO"/>
</dbReference>
<dbReference type="AlphaFoldDB" id="H2Y104"/>
<dbReference type="RefSeq" id="XP_002130324.1">
    <property type="nucleotide sequence ID" value="XM_002130288.5"/>
</dbReference>
<dbReference type="KEGG" id="cin:100185112"/>
<dbReference type="Proteomes" id="UP000008144">
    <property type="component" value="Chromosome 2"/>
</dbReference>
<keyword evidence="4" id="KW-1185">Reference proteome</keyword>
<reference evidence="3" key="4">
    <citation type="submission" date="2025-09" db="UniProtKB">
        <authorList>
            <consortium name="Ensembl"/>
        </authorList>
    </citation>
    <scope>IDENTIFICATION</scope>
</reference>
<name>H2Y104_CIOIN</name>
<dbReference type="GeneTree" id="ENSGT00940000170642"/>
<dbReference type="GO" id="GO:0046839">
    <property type="term" value="P:phospholipid dephosphorylation"/>
    <property type="evidence" value="ECO:0000318"/>
    <property type="project" value="GO_Central"/>
</dbReference>
<feature type="domain" description="Phosphatidic acid phosphatase type 2/haloperoxidase" evidence="2">
    <location>
        <begin position="82"/>
        <end position="193"/>
    </location>
</feature>
<dbReference type="SMART" id="SM00014">
    <property type="entry name" value="acidPPc"/>
    <property type="match status" value="1"/>
</dbReference>
<dbReference type="CDD" id="cd03391">
    <property type="entry name" value="PAP2_containing_2_like"/>
    <property type="match status" value="1"/>
</dbReference>
<accession>A0A1W2WFL1</accession>
<protein>
    <submittedName>
        <fullName evidence="3">Phospholipid phosphatase 6-like</fullName>
    </submittedName>
</protein>
<keyword evidence="1" id="KW-0472">Membrane</keyword>
<dbReference type="GO" id="GO:0042392">
    <property type="term" value="F:sphingosine-1-phosphate phosphatase activity"/>
    <property type="evidence" value="ECO:0000318"/>
    <property type="project" value="GO_Central"/>
</dbReference>
<dbReference type="HOGENOM" id="CLU_072573_4_2_1"/>
<dbReference type="GeneID" id="100185112"/>
<dbReference type="OMA" id="YCQYSLV"/>
<proteinExistence type="predicted"/>
<accession>H2Y104</accession>
<dbReference type="SUPFAM" id="SSF48317">
    <property type="entry name" value="Acid phosphatase/Vanadium-dependent haloperoxidase"/>
    <property type="match status" value="1"/>
</dbReference>
<dbReference type="PANTHER" id="PTHR14969:SF13">
    <property type="entry name" value="AT30094P"/>
    <property type="match status" value="1"/>
</dbReference>
<feature type="transmembrane region" description="Helical" evidence="1">
    <location>
        <begin position="175"/>
        <end position="197"/>
    </location>
</feature>
<dbReference type="Pfam" id="PF01569">
    <property type="entry name" value="PAP2"/>
    <property type="match status" value="1"/>
</dbReference>
<keyword evidence="1" id="KW-1133">Transmembrane helix</keyword>
<dbReference type="Ensembl" id="ENSCINT00000036869.1">
    <property type="protein sequence ID" value="ENSCINP00000035588.1"/>
    <property type="gene ID" value="ENSCING00000020814.1"/>
</dbReference>
<dbReference type="InParanoid" id="H2Y104"/>
<feature type="transmembrane region" description="Helical" evidence="1">
    <location>
        <begin position="136"/>
        <end position="163"/>
    </location>
</feature>
<dbReference type="OrthoDB" id="10266771at2759"/>
<dbReference type="EMBL" id="EAAA01001358">
    <property type="status" value="NOT_ANNOTATED_CDS"/>
    <property type="molecule type" value="Genomic_DNA"/>
</dbReference>
<reference evidence="3" key="2">
    <citation type="journal article" date="2008" name="Genome Biol.">
        <title>Improved genome assembly and evidence-based global gene model set for the chordate Ciona intestinalis: new insight into intron and operon populations.</title>
        <authorList>
            <person name="Satou Y."/>
            <person name="Mineta K."/>
            <person name="Ogasawara M."/>
            <person name="Sasakura Y."/>
            <person name="Shoguchi E."/>
            <person name="Ueno K."/>
            <person name="Yamada L."/>
            <person name="Matsumoto J."/>
            <person name="Wasserscheid J."/>
            <person name="Dewar K."/>
            <person name="Wiley G.B."/>
            <person name="Macmil S.L."/>
            <person name="Roe B.A."/>
            <person name="Zeller R.W."/>
            <person name="Hastings K.E."/>
            <person name="Lemaire P."/>
            <person name="Lindquist E."/>
            <person name="Endo T."/>
            <person name="Hotta K."/>
            <person name="Inaba K."/>
        </authorList>
    </citation>
    <scope>NUCLEOTIDE SEQUENCE [LARGE SCALE GENOMIC DNA]</scope>
    <source>
        <strain evidence="3">wild type</strain>
    </source>
</reference>
<dbReference type="STRING" id="7719.ENSCINP00000035588"/>
<evidence type="ECO:0000313" key="4">
    <source>
        <dbReference type="Proteomes" id="UP000008144"/>
    </source>
</evidence>
<evidence type="ECO:0000256" key="1">
    <source>
        <dbReference type="SAM" id="Phobius"/>
    </source>
</evidence>
<evidence type="ECO:0000313" key="3">
    <source>
        <dbReference type="Ensembl" id="ENSCINP00000035588.1"/>
    </source>
</evidence>
<keyword evidence="1" id="KW-0812">Transmembrane</keyword>
<reference evidence="3" key="3">
    <citation type="submission" date="2025-08" db="UniProtKB">
        <authorList>
            <consortium name="Ensembl"/>
        </authorList>
    </citation>
    <scope>IDENTIFICATION</scope>
</reference>
<evidence type="ECO:0000259" key="2">
    <source>
        <dbReference type="SMART" id="SM00014"/>
    </source>
</evidence>
<dbReference type="Gene3D" id="1.20.144.10">
    <property type="entry name" value="Phosphatidic acid phosphatase type 2/haloperoxidase"/>
    <property type="match status" value="1"/>
</dbReference>
<reference evidence="4" key="1">
    <citation type="journal article" date="2002" name="Science">
        <title>The draft genome of Ciona intestinalis: insights into chordate and vertebrate origins.</title>
        <authorList>
            <person name="Dehal P."/>
            <person name="Satou Y."/>
            <person name="Campbell R.K."/>
            <person name="Chapman J."/>
            <person name="Degnan B."/>
            <person name="De Tomaso A."/>
            <person name="Davidson B."/>
            <person name="Di Gregorio A."/>
            <person name="Gelpke M."/>
            <person name="Goodstein D.M."/>
            <person name="Harafuji N."/>
            <person name="Hastings K.E."/>
            <person name="Ho I."/>
            <person name="Hotta K."/>
            <person name="Huang W."/>
            <person name="Kawashima T."/>
            <person name="Lemaire P."/>
            <person name="Martinez D."/>
            <person name="Meinertzhagen I.A."/>
            <person name="Necula S."/>
            <person name="Nonaka M."/>
            <person name="Putnam N."/>
            <person name="Rash S."/>
            <person name="Saiga H."/>
            <person name="Satake M."/>
            <person name="Terry A."/>
            <person name="Yamada L."/>
            <person name="Wang H.G."/>
            <person name="Awazu S."/>
            <person name="Azumi K."/>
            <person name="Boore J."/>
            <person name="Branno M."/>
            <person name="Chin-Bow S."/>
            <person name="DeSantis R."/>
            <person name="Doyle S."/>
            <person name="Francino P."/>
            <person name="Keys D.N."/>
            <person name="Haga S."/>
            <person name="Hayashi H."/>
            <person name="Hino K."/>
            <person name="Imai K.S."/>
            <person name="Inaba K."/>
            <person name="Kano S."/>
            <person name="Kobayashi K."/>
            <person name="Kobayashi M."/>
            <person name="Lee B.I."/>
            <person name="Makabe K.W."/>
            <person name="Manohar C."/>
            <person name="Matassi G."/>
            <person name="Medina M."/>
            <person name="Mochizuki Y."/>
            <person name="Mount S."/>
            <person name="Morishita T."/>
            <person name="Miura S."/>
            <person name="Nakayama A."/>
            <person name="Nishizaka S."/>
            <person name="Nomoto H."/>
            <person name="Ohta F."/>
            <person name="Oishi K."/>
            <person name="Rigoutsos I."/>
            <person name="Sano M."/>
            <person name="Sasaki A."/>
            <person name="Sasakura Y."/>
            <person name="Shoguchi E."/>
            <person name="Shin-i T."/>
            <person name="Spagnuolo A."/>
            <person name="Stainier D."/>
            <person name="Suzuki M.M."/>
            <person name="Tassy O."/>
            <person name="Takatori N."/>
            <person name="Tokuoka M."/>
            <person name="Yagi K."/>
            <person name="Yoshizaki F."/>
            <person name="Wada S."/>
            <person name="Zhang C."/>
            <person name="Hyatt P.D."/>
            <person name="Larimer F."/>
            <person name="Detter C."/>
            <person name="Doggett N."/>
            <person name="Glavina T."/>
            <person name="Hawkins T."/>
            <person name="Richardson P."/>
            <person name="Lucas S."/>
            <person name="Kohara Y."/>
            <person name="Levine M."/>
            <person name="Satoh N."/>
            <person name="Rokhsar D.S."/>
        </authorList>
    </citation>
    <scope>NUCLEOTIDE SEQUENCE [LARGE SCALE GENOMIC DNA]</scope>
</reference>
<dbReference type="InterPro" id="IPR036938">
    <property type="entry name" value="PAP2/HPO_sf"/>
</dbReference>
<organism evidence="3 4">
    <name type="scientific">Ciona intestinalis</name>
    <name type="common">Transparent sea squirt</name>
    <name type="synonym">Ascidia intestinalis</name>
    <dbReference type="NCBI Taxonomy" id="7719"/>
    <lineage>
        <taxon>Eukaryota</taxon>
        <taxon>Metazoa</taxon>
        <taxon>Chordata</taxon>
        <taxon>Tunicata</taxon>
        <taxon>Ascidiacea</taxon>
        <taxon>Phlebobranchia</taxon>
        <taxon>Cionidae</taxon>
        <taxon>Ciona</taxon>
    </lineage>
</organism>
<dbReference type="PANTHER" id="PTHR14969">
    <property type="entry name" value="SPHINGOSINE-1-PHOSPHATE PHOSPHOHYDROLASE"/>
    <property type="match status" value="1"/>
</dbReference>